<keyword evidence="1" id="KW-1185">Reference proteome</keyword>
<dbReference type="WBParaSite" id="jg14560">
    <property type="protein sequence ID" value="jg14560"/>
    <property type="gene ID" value="jg14560"/>
</dbReference>
<proteinExistence type="predicted"/>
<dbReference type="AlphaFoldDB" id="A0A915D0K4"/>
<accession>A0A915D0K4</accession>
<evidence type="ECO:0000313" key="2">
    <source>
        <dbReference type="WBParaSite" id="jg14560"/>
    </source>
</evidence>
<reference evidence="2" key="1">
    <citation type="submission" date="2022-11" db="UniProtKB">
        <authorList>
            <consortium name="WormBaseParasite"/>
        </authorList>
    </citation>
    <scope>IDENTIFICATION</scope>
</reference>
<organism evidence="1 2">
    <name type="scientific">Ditylenchus dipsaci</name>
    <dbReference type="NCBI Taxonomy" id="166011"/>
    <lineage>
        <taxon>Eukaryota</taxon>
        <taxon>Metazoa</taxon>
        <taxon>Ecdysozoa</taxon>
        <taxon>Nematoda</taxon>
        <taxon>Chromadorea</taxon>
        <taxon>Rhabditida</taxon>
        <taxon>Tylenchina</taxon>
        <taxon>Tylenchomorpha</taxon>
        <taxon>Sphaerularioidea</taxon>
        <taxon>Anguinidae</taxon>
        <taxon>Anguininae</taxon>
        <taxon>Ditylenchus</taxon>
    </lineage>
</organism>
<sequence>MIVHVSFTLTLASVHSKQKYLEAFYTTSTRPNRRASQEQVSLLQQALTDYDLTSVNMSLMRIAQAAFSNRRNNLVVLQAQPNASQKQQVHSHYEKL</sequence>
<evidence type="ECO:0000313" key="1">
    <source>
        <dbReference type="Proteomes" id="UP000887574"/>
    </source>
</evidence>
<protein>
    <submittedName>
        <fullName evidence="2">Uncharacterized protein</fullName>
    </submittedName>
</protein>
<name>A0A915D0K4_9BILA</name>
<dbReference type="Proteomes" id="UP000887574">
    <property type="component" value="Unplaced"/>
</dbReference>